<comment type="caution">
    <text evidence="1">The sequence shown here is derived from an EMBL/GenBank/DDBJ whole genome shotgun (WGS) entry which is preliminary data.</text>
</comment>
<sequence length="199" mass="23013">MKNKFSNDIKMVKFEMTSAKARDDLLNNKLVYVNYICYEIEEYITPVNVLICSKCCSIGHYRRQCTEQEETSDIANNNKSQHIHNNFPRTVAPWAPSSNPMDLKLSTLISGLSQVNETLSKLCVTNQGFQQFMIEKNENDIRINNEIDDLKSVNNKMDQDVIVLNEKVNDLDKLMKSNDGIFKQFLFPMLDDILKFIDT</sequence>
<evidence type="ECO:0008006" key="3">
    <source>
        <dbReference type="Google" id="ProtNLM"/>
    </source>
</evidence>
<evidence type="ECO:0000313" key="2">
    <source>
        <dbReference type="Proteomes" id="UP000663844"/>
    </source>
</evidence>
<dbReference type="EMBL" id="CAJOAZ010017161">
    <property type="protein sequence ID" value="CAF4312419.1"/>
    <property type="molecule type" value="Genomic_DNA"/>
</dbReference>
<organism evidence="1 2">
    <name type="scientific">Adineta steineri</name>
    <dbReference type="NCBI Taxonomy" id="433720"/>
    <lineage>
        <taxon>Eukaryota</taxon>
        <taxon>Metazoa</taxon>
        <taxon>Spiralia</taxon>
        <taxon>Gnathifera</taxon>
        <taxon>Rotifera</taxon>
        <taxon>Eurotatoria</taxon>
        <taxon>Bdelloidea</taxon>
        <taxon>Adinetida</taxon>
        <taxon>Adinetidae</taxon>
        <taxon>Adineta</taxon>
    </lineage>
</organism>
<protein>
    <recommendedName>
        <fullName evidence="3">CCHC-type domain-containing protein</fullName>
    </recommendedName>
</protein>
<name>A0A820IMH3_9BILA</name>
<proteinExistence type="predicted"/>
<evidence type="ECO:0000313" key="1">
    <source>
        <dbReference type="EMBL" id="CAF4312419.1"/>
    </source>
</evidence>
<feature type="non-terminal residue" evidence="1">
    <location>
        <position position="1"/>
    </location>
</feature>
<dbReference type="AlphaFoldDB" id="A0A820IMH3"/>
<dbReference type="Proteomes" id="UP000663844">
    <property type="component" value="Unassembled WGS sequence"/>
</dbReference>
<feature type="non-terminal residue" evidence="1">
    <location>
        <position position="199"/>
    </location>
</feature>
<accession>A0A820IMH3</accession>
<gene>
    <name evidence="1" type="ORF">OXD698_LOCUS46707</name>
</gene>
<reference evidence="1" key="1">
    <citation type="submission" date="2021-02" db="EMBL/GenBank/DDBJ databases">
        <authorList>
            <person name="Nowell W R."/>
        </authorList>
    </citation>
    <scope>NUCLEOTIDE SEQUENCE</scope>
</reference>